<organism evidence="3 4">
    <name type="scientific">Dyella dinghuensis</name>
    <dbReference type="NCBI Taxonomy" id="1920169"/>
    <lineage>
        <taxon>Bacteria</taxon>
        <taxon>Pseudomonadati</taxon>
        <taxon>Pseudomonadota</taxon>
        <taxon>Gammaproteobacteria</taxon>
        <taxon>Lysobacterales</taxon>
        <taxon>Rhodanobacteraceae</taxon>
        <taxon>Dyella</taxon>
    </lineage>
</organism>
<keyword evidence="1" id="KW-0560">Oxidoreductase</keyword>
<dbReference type="InterPro" id="IPR051267">
    <property type="entry name" value="STEAP_metalloreductase"/>
</dbReference>
<dbReference type="PANTHER" id="PTHR14239">
    <property type="entry name" value="DUDULIN-RELATED"/>
    <property type="match status" value="1"/>
</dbReference>
<evidence type="ECO:0000313" key="4">
    <source>
        <dbReference type="Proteomes" id="UP000267077"/>
    </source>
</evidence>
<evidence type="ECO:0000256" key="1">
    <source>
        <dbReference type="ARBA" id="ARBA00023002"/>
    </source>
</evidence>
<protein>
    <submittedName>
        <fullName evidence="3">NADP oxidoreductase</fullName>
    </submittedName>
</protein>
<feature type="domain" description="Pyrroline-5-carboxylate reductase catalytic N-terminal" evidence="2">
    <location>
        <begin position="18"/>
        <end position="106"/>
    </location>
</feature>
<dbReference type="InterPro" id="IPR028939">
    <property type="entry name" value="P5C_Rdtase_cat_N"/>
</dbReference>
<dbReference type="GO" id="GO:0016491">
    <property type="term" value="F:oxidoreductase activity"/>
    <property type="evidence" value="ECO:0007669"/>
    <property type="project" value="UniProtKB-KW"/>
</dbReference>
<dbReference type="OrthoDB" id="1523398at2"/>
<dbReference type="EMBL" id="RYZR01000006">
    <property type="protein sequence ID" value="RUL63170.1"/>
    <property type="molecule type" value="Genomic_DNA"/>
</dbReference>
<name>A0A3S0PBD1_9GAMM</name>
<dbReference type="AlphaFoldDB" id="A0A3S0PBD1"/>
<keyword evidence="4" id="KW-1185">Reference proteome</keyword>
<dbReference type="Pfam" id="PF03807">
    <property type="entry name" value="F420_oxidored"/>
    <property type="match status" value="1"/>
</dbReference>
<accession>A0A3S0PBD1</accession>
<proteinExistence type="predicted"/>
<dbReference type="InterPro" id="IPR036291">
    <property type="entry name" value="NAD(P)-bd_dom_sf"/>
</dbReference>
<dbReference type="Gene3D" id="3.40.50.720">
    <property type="entry name" value="NAD(P)-binding Rossmann-like Domain"/>
    <property type="match status" value="1"/>
</dbReference>
<comment type="caution">
    <text evidence="3">The sequence shown here is derived from an EMBL/GenBank/DDBJ whole genome shotgun (WGS) entry which is preliminary data.</text>
</comment>
<dbReference type="SUPFAM" id="SSF51735">
    <property type="entry name" value="NAD(P)-binding Rossmann-fold domains"/>
    <property type="match status" value="1"/>
</dbReference>
<reference evidence="3 4" key="1">
    <citation type="submission" date="2018-12" db="EMBL/GenBank/DDBJ databases">
        <title>Dyella dinghuensis sp. nov. DHOA06 and Dyella choica sp. nov. 4M-K27, isolated from forest soil.</title>
        <authorList>
            <person name="Qiu L.-H."/>
            <person name="Gao Z.-H."/>
        </authorList>
    </citation>
    <scope>NUCLEOTIDE SEQUENCE [LARGE SCALE GENOMIC DNA]</scope>
    <source>
        <strain evidence="3 4">DHOA06</strain>
    </source>
</reference>
<sequence length="213" mass="22153">MNTATSTSHSDHSGSRSIGIIGAGQIGSAFARALARQGIPAVIANSRGPASLHALTRELGPSIRAVSREEAAKADIVLVAVNWSKLSDALTGLDLRGRIVIDANNPIEPPTFQAADLKGRTSSEVFADLVPGARVVKAFNHLPALWVSNDPHAEGGQRALFFAGDDAQAKREVALLIESLGFFGIDVGPLVAGGRLTEIPGGPLSIHNLVKFG</sequence>
<evidence type="ECO:0000313" key="3">
    <source>
        <dbReference type="EMBL" id="RUL63170.1"/>
    </source>
</evidence>
<gene>
    <name evidence="3" type="ORF">EKH79_12225</name>
</gene>
<dbReference type="RefSeq" id="WP_126674107.1">
    <property type="nucleotide sequence ID" value="NZ_RYZR01000006.1"/>
</dbReference>
<evidence type="ECO:0000259" key="2">
    <source>
        <dbReference type="Pfam" id="PF03807"/>
    </source>
</evidence>
<dbReference type="Proteomes" id="UP000267077">
    <property type="component" value="Unassembled WGS sequence"/>
</dbReference>